<dbReference type="SUPFAM" id="SSF50998">
    <property type="entry name" value="Quinoprotein alcohol dehydrogenase-like"/>
    <property type="match status" value="1"/>
</dbReference>
<gene>
    <name evidence="2" type="ORF">X777_16287</name>
</gene>
<dbReference type="STRING" id="2015173.A0A026VUP8"/>
<dbReference type="GO" id="GO:0003743">
    <property type="term" value="F:translation initiation factor activity"/>
    <property type="evidence" value="ECO:0007669"/>
    <property type="project" value="UniProtKB-KW"/>
</dbReference>
<feature type="domain" description="Transposable element P transposase-like RNase H C-terminal" evidence="1">
    <location>
        <begin position="91"/>
        <end position="125"/>
    </location>
</feature>
<dbReference type="Pfam" id="PF21789">
    <property type="entry name" value="TNP-like_RNaseH_C"/>
    <property type="match status" value="1"/>
</dbReference>
<dbReference type="EMBL" id="KK107858">
    <property type="protein sequence ID" value="EZA47400.1"/>
    <property type="molecule type" value="Genomic_DNA"/>
</dbReference>
<evidence type="ECO:0000313" key="3">
    <source>
        <dbReference type="Proteomes" id="UP000053097"/>
    </source>
</evidence>
<dbReference type="OrthoDB" id="341578at2759"/>
<keyword evidence="2" id="KW-0648">Protein biosynthesis</keyword>
<name>A0A026VUP8_OOCBI</name>
<dbReference type="InterPro" id="IPR048367">
    <property type="entry name" value="TNP-like_RNaseH_C"/>
</dbReference>
<dbReference type="GO" id="GO:0016301">
    <property type="term" value="F:kinase activity"/>
    <property type="evidence" value="ECO:0007669"/>
    <property type="project" value="UniProtKB-KW"/>
</dbReference>
<keyword evidence="2" id="KW-0396">Initiation factor</keyword>
<dbReference type="InterPro" id="IPR015943">
    <property type="entry name" value="WD40/YVTN_repeat-like_dom_sf"/>
</dbReference>
<dbReference type="InterPro" id="IPR011047">
    <property type="entry name" value="Quinoprotein_ADH-like_sf"/>
</dbReference>
<dbReference type="PANTHER" id="PTHR47577">
    <property type="entry name" value="THAP DOMAIN-CONTAINING PROTEIN 6"/>
    <property type="match status" value="1"/>
</dbReference>
<proteinExistence type="predicted"/>
<protein>
    <submittedName>
        <fullName evidence="2">Eukaryotic translation initiation factor 2-alpha kinase</fullName>
    </submittedName>
</protein>
<dbReference type="AlphaFoldDB" id="A0A026VUP8"/>
<accession>A0A026VUP8</accession>
<dbReference type="PANTHER" id="PTHR47577:SF2">
    <property type="entry name" value="THAP DOMAIN CONTAINING 9"/>
    <property type="match status" value="1"/>
</dbReference>
<reference evidence="2 3" key="1">
    <citation type="journal article" date="2014" name="Curr. Biol.">
        <title>The genome of the clonal raider ant Cerapachys biroi.</title>
        <authorList>
            <person name="Oxley P.R."/>
            <person name="Ji L."/>
            <person name="Fetter-Pruneda I."/>
            <person name="McKenzie S.K."/>
            <person name="Li C."/>
            <person name="Hu H."/>
            <person name="Zhang G."/>
            <person name="Kronauer D.J."/>
        </authorList>
    </citation>
    <scope>NUCLEOTIDE SEQUENCE [LARGE SCALE GENOMIC DNA]</scope>
</reference>
<keyword evidence="2" id="KW-0418">Kinase</keyword>
<dbReference type="Gene3D" id="2.130.10.10">
    <property type="entry name" value="YVTN repeat-like/Quinoprotein amine dehydrogenase"/>
    <property type="match status" value="1"/>
</dbReference>
<evidence type="ECO:0000313" key="2">
    <source>
        <dbReference type="EMBL" id="EZA47400.1"/>
    </source>
</evidence>
<keyword evidence="3" id="KW-1185">Reference proteome</keyword>
<organism evidence="2 3">
    <name type="scientific">Ooceraea biroi</name>
    <name type="common">Clonal raider ant</name>
    <name type="synonym">Cerapachys biroi</name>
    <dbReference type="NCBI Taxonomy" id="2015173"/>
    <lineage>
        <taxon>Eukaryota</taxon>
        <taxon>Metazoa</taxon>
        <taxon>Ecdysozoa</taxon>
        <taxon>Arthropoda</taxon>
        <taxon>Hexapoda</taxon>
        <taxon>Insecta</taxon>
        <taxon>Pterygota</taxon>
        <taxon>Neoptera</taxon>
        <taxon>Endopterygota</taxon>
        <taxon>Hymenoptera</taxon>
        <taxon>Apocrita</taxon>
        <taxon>Aculeata</taxon>
        <taxon>Formicoidea</taxon>
        <taxon>Formicidae</taxon>
        <taxon>Dorylinae</taxon>
        <taxon>Ooceraea</taxon>
    </lineage>
</organism>
<dbReference type="Proteomes" id="UP000053097">
    <property type="component" value="Unassembled WGS sequence"/>
</dbReference>
<sequence length="503" mass="57814">MNHLFDIFNSRNLRQKFYKRPINPDNYESVLCKLEECKEYLLNLKFENGQLVVRSNRKTGVLGFLINIESLKMLYQDICDKEQILPYIPLYQISQDHLEIFFGCIRAFGRQNNNPTVGQFKAAFKRLLLRTEVKGATTGNCIALDDIPILNATYLNNNGQWVRLIPSLNGGLYKFDGETLETVPISTDQLLHSSFRYSDDLVFSGAVSASTGEILYKCGINGCKNDTSHKEYLEEDILILQRLQQTVRAVEARTGIERWNFSVGQHDLALIPATDVNCPNKVTKLDIEIKVIIPKGLIWAIDKNNPDVTLWHYQFDSPIVTIWREDMSKISANQEPLEKINLFDGSQWHWGLNHPRINPDLYLGMHERQLYVQENHSPKNWLDAAPRDTQRTKYPWHPHPAVATALISTVPGKDNFNEVETYEVQSTSALSVLYNSEYINGNGFYLYSKDQLSEQPGNNHTNPNVPLLTGTEKPMLIYEKEREDDTPVQVDIVELIITSFWNW</sequence>
<evidence type="ECO:0000259" key="1">
    <source>
        <dbReference type="Pfam" id="PF21789"/>
    </source>
</evidence>
<keyword evidence="2" id="KW-0808">Transferase</keyword>